<dbReference type="EMBL" id="KB638901">
    <property type="protein sequence ID" value="EMS10787.1"/>
    <property type="molecule type" value="Genomic_DNA"/>
</dbReference>
<dbReference type="VEuPathDB" id="AmoebaDB:KM1_066360"/>
<keyword evidence="1" id="KW-0812">Transmembrane</keyword>
<reference evidence="2 3" key="1">
    <citation type="submission" date="2013-01" db="EMBL/GenBank/DDBJ databases">
        <authorList>
            <person name="Inman J."/>
            <person name="Zafar N."/>
            <person name="Lorenzi H."/>
            <person name="Caler E."/>
        </authorList>
    </citation>
    <scope>NUCLEOTIDE SEQUENCE [LARGE SCALE GENOMIC DNA]</scope>
    <source>
        <strain evidence="2 3">HM-3:IMSS</strain>
    </source>
</reference>
<protein>
    <submittedName>
        <fullName evidence="2">Uncharacterized protein</fullName>
    </submittedName>
</protein>
<keyword evidence="1" id="KW-1133">Transmembrane helix</keyword>
<gene>
    <name evidence="2" type="ORF">KM1_066360</name>
</gene>
<accession>M7VSL0</accession>
<organism evidence="2 3">
    <name type="scientific">Entamoeba histolytica HM-3:IMSS</name>
    <dbReference type="NCBI Taxonomy" id="885315"/>
    <lineage>
        <taxon>Eukaryota</taxon>
        <taxon>Amoebozoa</taxon>
        <taxon>Evosea</taxon>
        <taxon>Archamoebae</taxon>
        <taxon>Mastigamoebida</taxon>
        <taxon>Entamoebidae</taxon>
        <taxon>Entamoeba</taxon>
    </lineage>
</organism>
<evidence type="ECO:0000313" key="2">
    <source>
        <dbReference type="EMBL" id="EMS10787.1"/>
    </source>
</evidence>
<dbReference type="Proteomes" id="UP000030780">
    <property type="component" value="Unassembled WGS sequence"/>
</dbReference>
<evidence type="ECO:0000256" key="1">
    <source>
        <dbReference type="SAM" id="Phobius"/>
    </source>
</evidence>
<keyword evidence="1" id="KW-0472">Membrane</keyword>
<feature type="transmembrane region" description="Helical" evidence="1">
    <location>
        <begin position="36"/>
        <end position="54"/>
    </location>
</feature>
<feature type="transmembrane region" description="Helical" evidence="1">
    <location>
        <begin position="12"/>
        <end position="30"/>
    </location>
</feature>
<dbReference type="AlphaFoldDB" id="M7VSL0"/>
<evidence type="ECO:0000313" key="3">
    <source>
        <dbReference type="Proteomes" id="UP000030780"/>
    </source>
</evidence>
<name>M7VSL0_ENTHI</name>
<proteinExistence type="predicted"/>
<sequence>MSEISVYNSTISFNLWYILLIESSMFIIELNNIHVIILYFVVLFCLSLLSDCGFRA</sequence>